<dbReference type="Proteomes" id="UP000011713">
    <property type="component" value="Unassembled WGS sequence"/>
</dbReference>
<dbReference type="EnsemblProtists" id="HpaT802119">
    <property type="protein sequence ID" value="HpaP802119"/>
    <property type="gene ID" value="HpaG802119"/>
</dbReference>
<name>M4B767_HYAAE</name>
<keyword evidence="4" id="KW-0808">Transferase</keyword>
<dbReference type="InterPro" id="IPR001214">
    <property type="entry name" value="SET_dom"/>
</dbReference>
<dbReference type="PROSITE" id="PS50280">
    <property type="entry name" value="SET"/>
    <property type="match status" value="1"/>
</dbReference>
<keyword evidence="5" id="KW-0949">S-adenosyl-L-methionine</keyword>
<dbReference type="InterPro" id="IPR003616">
    <property type="entry name" value="Post-SET_dom"/>
</dbReference>
<dbReference type="GO" id="GO:0032259">
    <property type="term" value="P:methylation"/>
    <property type="evidence" value="ECO:0007669"/>
    <property type="project" value="UniProtKB-KW"/>
</dbReference>
<dbReference type="EMBL" id="JH597778">
    <property type="status" value="NOT_ANNOTATED_CDS"/>
    <property type="molecule type" value="Genomic_DNA"/>
</dbReference>
<dbReference type="GO" id="GO:0008168">
    <property type="term" value="F:methyltransferase activity"/>
    <property type="evidence" value="ECO:0007669"/>
    <property type="project" value="UniProtKB-KW"/>
</dbReference>
<keyword evidence="3" id="KW-0489">Methyltransferase</keyword>
<keyword evidence="7" id="KW-0862">Zinc</keyword>
<evidence type="ECO:0000256" key="1">
    <source>
        <dbReference type="ARBA" id="ARBA00004286"/>
    </source>
</evidence>
<dbReference type="InParanoid" id="M4B767"/>
<keyword evidence="6" id="KW-0479">Metal-binding</keyword>
<dbReference type="AlphaFoldDB" id="M4B767"/>
<dbReference type="SMART" id="SM00317">
    <property type="entry name" value="SET"/>
    <property type="match status" value="1"/>
</dbReference>
<evidence type="ECO:0000313" key="11">
    <source>
        <dbReference type="Proteomes" id="UP000011713"/>
    </source>
</evidence>
<comment type="subcellular location">
    <subcellularLocation>
        <location evidence="1">Chromosome</location>
    </subcellularLocation>
</comment>
<evidence type="ECO:0000256" key="3">
    <source>
        <dbReference type="ARBA" id="ARBA00022603"/>
    </source>
</evidence>
<dbReference type="HOGENOM" id="CLU_827560_0_0_1"/>
<dbReference type="VEuPathDB" id="FungiDB:HpaG802119"/>
<evidence type="ECO:0000259" key="8">
    <source>
        <dbReference type="PROSITE" id="PS50280"/>
    </source>
</evidence>
<organism evidence="10 11">
    <name type="scientific">Hyaloperonospora arabidopsidis (strain Emoy2)</name>
    <name type="common">Downy mildew agent</name>
    <name type="synonym">Peronospora arabidopsidis</name>
    <dbReference type="NCBI Taxonomy" id="559515"/>
    <lineage>
        <taxon>Eukaryota</taxon>
        <taxon>Sar</taxon>
        <taxon>Stramenopiles</taxon>
        <taxon>Oomycota</taxon>
        <taxon>Peronosporomycetes</taxon>
        <taxon>Peronosporales</taxon>
        <taxon>Peronosporaceae</taxon>
        <taxon>Hyaloperonospora</taxon>
    </lineage>
</organism>
<evidence type="ECO:0000256" key="5">
    <source>
        <dbReference type="ARBA" id="ARBA00022691"/>
    </source>
</evidence>
<evidence type="ECO:0000313" key="10">
    <source>
        <dbReference type="EnsemblProtists" id="HpaP802119"/>
    </source>
</evidence>
<accession>M4B767</accession>
<dbReference type="PANTHER" id="PTHR46223:SF3">
    <property type="entry name" value="HISTONE-LYSINE N-METHYLTRANSFERASE SET-23"/>
    <property type="match status" value="1"/>
</dbReference>
<dbReference type="STRING" id="559515.M4B767"/>
<dbReference type="Pfam" id="PF00856">
    <property type="entry name" value="SET"/>
    <property type="match status" value="1"/>
</dbReference>
<evidence type="ECO:0000256" key="7">
    <source>
        <dbReference type="ARBA" id="ARBA00022833"/>
    </source>
</evidence>
<evidence type="ECO:0008006" key="12">
    <source>
        <dbReference type="Google" id="ProtNLM"/>
    </source>
</evidence>
<evidence type="ECO:0000256" key="6">
    <source>
        <dbReference type="ARBA" id="ARBA00022723"/>
    </source>
</evidence>
<evidence type="ECO:0000256" key="4">
    <source>
        <dbReference type="ARBA" id="ARBA00022679"/>
    </source>
</evidence>
<dbReference type="GO" id="GO:0046872">
    <property type="term" value="F:metal ion binding"/>
    <property type="evidence" value="ECO:0007669"/>
    <property type="project" value="UniProtKB-KW"/>
</dbReference>
<dbReference type="SUPFAM" id="SSF82199">
    <property type="entry name" value="SET domain"/>
    <property type="match status" value="1"/>
</dbReference>
<sequence>MARKANSALTFDIVRTNVDASSCGNVTRFLNHSCSSNVTLEAVRVDSFVPRLALFTRTRIDAGQELTIDYGEGSRNVVQDANERPQGARDCKCGAHECRGAAAEARLVEHFKQHGGDVWTIGSGCHSCRQKREDVVSAWPAHKAECCIITTFKRLIKSDNFESKLASLLETLTFSTCLKKVEEPMTAGVASSIGMNGPMLPGWFFAVDYEQNITVMAVLMAYLCRRQKSSKRPCTKQPSSYMDYLRTTNAGEEVTSILIMLAIHLRKGVGACRTRDKESFPRSSYTLIEVCYRMLLNASWIAVADNACALVMVLARFSHCHMLLLQQENCRRSLSR</sequence>
<keyword evidence="11" id="KW-1185">Reference proteome</keyword>
<protein>
    <recommendedName>
        <fullName evidence="12">SET domain-containing protein</fullName>
    </recommendedName>
</protein>
<dbReference type="GO" id="GO:0005694">
    <property type="term" value="C:chromosome"/>
    <property type="evidence" value="ECO:0007669"/>
    <property type="project" value="UniProtKB-SubCell"/>
</dbReference>
<dbReference type="PANTHER" id="PTHR46223">
    <property type="entry name" value="HISTONE-LYSINE N-METHYLTRANSFERASE SUV39H"/>
    <property type="match status" value="1"/>
</dbReference>
<proteinExistence type="predicted"/>
<feature type="domain" description="Post-SET" evidence="9">
    <location>
        <begin position="87"/>
        <end position="103"/>
    </location>
</feature>
<keyword evidence="2" id="KW-0158">Chromosome</keyword>
<reference evidence="10" key="2">
    <citation type="submission" date="2015-06" db="UniProtKB">
        <authorList>
            <consortium name="EnsemblProtists"/>
        </authorList>
    </citation>
    <scope>IDENTIFICATION</scope>
    <source>
        <strain evidence="10">Emoy2</strain>
    </source>
</reference>
<feature type="domain" description="SET" evidence="8">
    <location>
        <begin position="1"/>
        <end position="71"/>
    </location>
</feature>
<dbReference type="InterPro" id="IPR050973">
    <property type="entry name" value="H3K9_Histone-Lys_N-MTase"/>
</dbReference>
<dbReference type="PROSITE" id="PS50868">
    <property type="entry name" value="POST_SET"/>
    <property type="match status" value="1"/>
</dbReference>
<evidence type="ECO:0000256" key="2">
    <source>
        <dbReference type="ARBA" id="ARBA00022454"/>
    </source>
</evidence>
<evidence type="ECO:0000259" key="9">
    <source>
        <dbReference type="PROSITE" id="PS50868"/>
    </source>
</evidence>
<reference evidence="11" key="1">
    <citation type="journal article" date="2010" name="Science">
        <title>Signatures of adaptation to obligate biotrophy in the Hyaloperonospora arabidopsidis genome.</title>
        <authorList>
            <person name="Baxter L."/>
            <person name="Tripathy S."/>
            <person name="Ishaque N."/>
            <person name="Boot N."/>
            <person name="Cabral A."/>
            <person name="Kemen E."/>
            <person name="Thines M."/>
            <person name="Ah-Fong A."/>
            <person name="Anderson R."/>
            <person name="Badejoko W."/>
            <person name="Bittner-Eddy P."/>
            <person name="Boore J.L."/>
            <person name="Chibucos M.C."/>
            <person name="Coates M."/>
            <person name="Dehal P."/>
            <person name="Delehaunty K."/>
            <person name="Dong S."/>
            <person name="Downton P."/>
            <person name="Dumas B."/>
            <person name="Fabro G."/>
            <person name="Fronick C."/>
            <person name="Fuerstenberg S.I."/>
            <person name="Fulton L."/>
            <person name="Gaulin E."/>
            <person name="Govers F."/>
            <person name="Hughes L."/>
            <person name="Humphray S."/>
            <person name="Jiang R.H."/>
            <person name="Judelson H."/>
            <person name="Kamoun S."/>
            <person name="Kyung K."/>
            <person name="Meijer H."/>
            <person name="Minx P."/>
            <person name="Morris P."/>
            <person name="Nelson J."/>
            <person name="Phuntumart V."/>
            <person name="Qutob D."/>
            <person name="Rehmany A."/>
            <person name="Rougon-Cardoso A."/>
            <person name="Ryden P."/>
            <person name="Torto-Alalibo T."/>
            <person name="Studholme D."/>
            <person name="Wang Y."/>
            <person name="Win J."/>
            <person name="Wood J."/>
            <person name="Clifton S.W."/>
            <person name="Rogers J."/>
            <person name="Van den Ackerveken G."/>
            <person name="Jones J.D."/>
            <person name="McDowell J.M."/>
            <person name="Beynon J."/>
            <person name="Tyler B.M."/>
        </authorList>
    </citation>
    <scope>NUCLEOTIDE SEQUENCE [LARGE SCALE GENOMIC DNA]</scope>
    <source>
        <strain evidence="11">Emoy2</strain>
    </source>
</reference>
<dbReference type="Gene3D" id="2.170.270.10">
    <property type="entry name" value="SET domain"/>
    <property type="match status" value="1"/>
</dbReference>
<dbReference type="eggNOG" id="KOG1082">
    <property type="taxonomic scope" value="Eukaryota"/>
</dbReference>
<dbReference type="InterPro" id="IPR046341">
    <property type="entry name" value="SET_dom_sf"/>
</dbReference>